<dbReference type="PROSITE" id="PS51257">
    <property type="entry name" value="PROKAR_LIPOPROTEIN"/>
    <property type="match status" value="1"/>
</dbReference>
<sequence>MVKRILIFFVLIIFVLGACSQQSEEPSLAKTPDITLDEVETAITEQGLELEKANLPTGNVFIQELNGVVPKAYFVDGTTLSIYVFPTVDAREKGMDDFEEKTAAASLEQHKTFTVQNALVFYVEGSEENNKKLVKAMDALK</sequence>
<evidence type="ECO:0000313" key="1">
    <source>
        <dbReference type="EMBL" id="UOQ85760.1"/>
    </source>
</evidence>
<gene>
    <name evidence="1" type="ORF">MUN87_02300</name>
</gene>
<evidence type="ECO:0008006" key="3">
    <source>
        <dbReference type="Google" id="ProtNLM"/>
    </source>
</evidence>
<dbReference type="RefSeq" id="WP_244745962.1">
    <property type="nucleotide sequence ID" value="NZ_CP095071.1"/>
</dbReference>
<name>A0ABY4GP40_9BACI</name>
<keyword evidence="2" id="KW-1185">Reference proteome</keyword>
<reference evidence="1 2" key="1">
    <citation type="submission" date="2022-04" db="EMBL/GenBank/DDBJ databases">
        <title>Gracilibacillus sp. isolated from saltern.</title>
        <authorList>
            <person name="Won M."/>
            <person name="Lee C.-M."/>
            <person name="Woen H.-Y."/>
            <person name="Kwon S.-W."/>
        </authorList>
    </citation>
    <scope>NUCLEOTIDE SEQUENCE [LARGE SCALE GENOMIC DNA]</scope>
    <source>
        <strain evidence="1 2">SSPM10-3</strain>
    </source>
</reference>
<dbReference type="EMBL" id="CP095071">
    <property type="protein sequence ID" value="UOQ85760.1"/>
    <property type="molecule type" value="Genomic_DNA"/>
</dbReference>
<accession>A0ABY4GP40</accession>
<protein>
    <recommendedName>
        <fullName evidence="3">DUF4358 domain-containing protein</fullName>
    </recommendedName>
</protein>
<proteinExistence type="predicted"/>
<dbReference type="Proteomes" id="UP000831537">
    <property type="component" value="Chromosome"/>
</dbReference>
<organism evidence="1 2">
    <name type="scientific">Gracilibacillus salinarum</name>
    <dbReference type="NCBI Taxonomy" id="2932255"/>
    <lineage>
        <taxon>Bacteria</taxon>
        <taxon>Bacillati</taxon>
        <taxon>Bacillota</taxon>
        <taxon>Bacilli</taxon>
        <taxon>Bacillales</taxon>
        <taxon>Bacillaceae</taxon>
        <taxon>Gracilibacillus</taxon>
    </lineage>
</organism>
<evidence type="ECO:0000313" key="2">
    <source>
        <dbReference type="Proteomes" id="UP000831537"/>
    </source>
</evidence>